<dbReference type="InterPro" id="IPR000157">
    <property type="entry name" value="TIR_dom"/>
</dbReference>
<organism evidence="3 4">
    <name type="scientific">Centaurea solstitialis</name>
    <name type="common">yellow star-thistle</name>
    <dbReference type="NCBI Taxonomy" id="347529"/>
    <lineage>
        <taxon>Eukaryota</taxon>
        <taxon>Viridiplantae</taxon>
        <taxon>Streptophyta</taxon>
        <taxon>Embryophyta</taxon>
        <taxon>Tracheophyta</taxon>
        <taxon>Spermatophyta</taxon>
        <taxon>Magnoliopsida</taxon>
        <taxon>eudicotyledons</taxon>
        <taxon>Gunneridae</taxon>
        <taxon>Pentapetalae</taxon>
        <taxon>asterids</taxon>
        <taxon>campanulids</taxon>
        <taxon>Asterales</taxon>
        <taxon>Asteraceae</taxon>
        <taxon>Carduoideae</taxon>
        <taxon>Cardueae</taxon>
        <taxon>Centaureinae</taxon>
        <taxon>Centaurea</taxon>
    </lineage>
</organism>
<dbReference type="PANTHER" id="PTHR32009:SF154">
    <property type="entry name" value="TIR DOMAIN-CONTAINING PROTEIN"/>
    <property type="match status" value="1"/>
</dbReference>
<dbReference type="SMART" id="SM00255">
    <property type="entry name" value="TIR"/>
    <property type="match status" value="1"/>
</dbReference>
<sequence length="232" mass="26533">MTGRDSWEGIELKGGTTLKDATCRALGCPHVHNQKLDLLVQPPIASSSSRTIGDSSWDVYLSLKEFDDDYFGDYLRDALYRARLTTPPAFSIQRVSPSQARASIIIFSESYLSSSHHLDELLEILELRRNTGHFVLPVFYHLEPSYIIEHRKHFLLQWFELGSKESMKKVEWWCAALMEVANMPNIYFSRWSRNDDDTASIREIVGILQHALLNGTSRSPNPAEDTQDDKSK</sequence>
<protein>
    <recommendedName>
        <fullName evidence="2">TIR domain-containing protein</fullName>
    </recommendedName>
</protein>
<keyword evidence="1" id="KW-0520">NAD</keyword>
<dbReference type="PANTHER" id="PTHR32009">
    <property type="entry name" value="TMV RESISTANCE PROTEIN N-LIKE"/>
    <property type="match status" value="1"/>
</dbReference>
<name>A0AA38TDB7_9ASTR</name>
<dbReference type="Gene3D" id="3.40.50.10140">
    <property type="entry name" value="Toll/interleukin-1 receptor homology (TIR) domain"/>
    <property type="match status" value="1"/>
</dbReference>
<evidence type="ECO:0000259" key="2">
    <source>
        <dbReference type="PROSITE" id="PS50104"/>
    </source>
</evidence>
<evidence type="ECO:0000256" key="1">
    <source>
        <dbReference type="ARBA" id="ARBA00023027"/>
    </source>
</evidence>
<dbReference type="AlphaFoldDB" id="A0AA38TDB7"/>
<dbReference type="SUPFAM" id="SSF52200">
    <property type="entry name" value="Toll/Interleukin receptor TIR domain"/>
    <property type="match status" value="1"/>
</dbReference>
<feature type="domain" description="TIR" evidence="2">
    <location>
        <begin position="55"/>
        <end position="212"/>
    </location>
</feature>
<dbReference type="Proteomes" id="UP001172457">
    <property type="component" value="Chromosome 4"/>
</dbReference>
<proteinExistence type="predicted"/>
<dbReference type="PROSITE" id="PS50104">
    <property type="entry name" value="TIR"/>
    <property type="match status" value="1"/>
</dbReference>
<gene>
    <name evidence="3" type="ORF">OSB04_016685</name>
</gene>
<evidence type="ECO:0000313" key="3">
    <source>
        <dbReference type="EMBL" id="KAJ9552640.1"/>
    </source>
</evidence>
<dbReference type="EMBL" id="JARYMX010000004">
    <property type="protein sequence ID" value="KAJ9552640.1"/>
    <property type="molecule type" value="Genomic_DNA"/>
</dbReference>
<reference evidence="3" key="1">
    <citation type="submission" date="2023-03" db="EMBL/GenBank/DDBJ databases">
        <title>Chromosome-scale reference genome and RAD-based genetic map of yellow starthistle (Centaurea solstitialis) reveal putative structural variation and QTLs associated with invader traits.</title>
        <authorList>
            <person name="Reatini B."/>
            <person name="Cang F.A."/>
            <person name="Jiang Q."/>
            <person name="Mckibben M.T.W."/>
            <person name="Barker M.S."/>
            <person name="Rieseberg L.H."/>
            <person name="Dlugosch K.M."/>
        </authorList>
    </citation>
    <scope>NUCLEOTIDE SEQUENCE</scope>
    <source>
        <strain evidence="3">CAN-66</strain>
        <tissue evidence="3">Leaf</tissue>
    </source>
</reference>
<keyword evidence="4" id="KW-1185">Reference proteome</keyword>
<evidence type="ECO:0000313" key="4">
    <source>
        <dbReference type="Proteomes" id="UP001172457"/>
    </source>
</evidence>
<dbReference type="InterPro" id="IPR035897">
    <property type="entry name" value="Toll_tir_struct_dom_sf"/>
</dbReference>
<dbReference type="GO" id="GO:0007165">
    <property type="term" value="P:signal transduction"/>
    <property type="evidence" value="ECO:0007669"/>
    <property type="project" value="InterPro"/>
</dbReference>
<dbReference type="Pfam" id="PF01582">
    <property type="entry name" value="TIR"/>
    <property type="match status" value="1"/>
</dbReference>
<comment type="caution">
    <text evidence="3">The sequence shown here is derived from an EMBL/GenBank/DDBJ whole genome shotgun (WGS) entry which is preliminary data.</text>
</comment>
<accession>A0AA38TDB7</accession>